<evidence type="ECO:0000256" key="2">
    <source>
        <dbReference type="SAM" id="Phobius"/>
    </source>
</evidence>
<name>A0A0M8MYE2_ESCWE</name>
<organism evidence="3 4">
    <name type="scientific">Escovopsis weberi</name>
    <dbReference type="NCBI Taxonomy" id="150374"/>
    <lineage>
        <taxon>Eukaryota</taxon>
        <taxon>Fungi</taxon>
        <taxon>Dikarya</taxon>
        <taxon>Ascomycota</taxon>
        <taxon>Pezizomycotina</taxon>
        <taxon>Sordariomycetes</taxon>
        <taxon>Hypocreomycetidae</taxon>
        <taxon>Hypocreales</taxon>
        <taxon>Hypocreaceae</taxon>
        <taxon>Escovopsis</taxon>
    </lineage>
</organism>
<keyword evidence="2" id="KW-1133">Transmembrane helix</keyword>
<feature type="region of interest" description="Disordered" evidence="1">
    <location>
        <begin position="435"/>
        <end position="525"/>
    </location>
</feature>
<protein>
    <recommendedName>
        <fullName evidence="5">Pre-mRNA splicing factor CLF1</fullName>
    </recommendedName>
</protein>
<evidence type="ECO:0000256" key="1">
    <source>
        <dbReference type="SAM" id="MobiDB-lite"/>
    </source>
</evidence>
<dbReference type="OrthoDB" id="5352000at2759"/>
<feature type="region of interest" description="Disordered" evidence="1">
    <location>
        <begin position="726"/>
        <end position="759"/>
    </location>
</feature>
<feature type="region of interest" description="Disordered" evidence="1">
    <location>
        <begin position="614"/>
        <end position="637"/>
    </location>
</feature>
<evidence type="ECO:0000313" key="4">
    <source>
        <dbReference type="Proteomes" id="UP000053831"/>
    </source>
</evidence>
<sequence length="759" mass="80030">MSPPKPATSLDGSCSVIHDNTLYSFSPQGFQSLRLEEGAEWKELAIGEKVTGATCTGTTPADDDHAALFVVGGSSDSADYTGLQKYTYSTGKWTTIRPSDLVTKNRLWHGSTYIKDYDVIFVYAGSQDGLAGLSSQTFTINASEPYGVRGYESDAPVSSPILLDWSSDNAAIMSGDGTSGQLYLFNPGQGWRDSGAGLAQPVNKASGSMDVVLTKGTDGSKSIYTFDFSQLPNHVSRAVVQDASGRLVANATAIKKRSAAGQESPAQRDLTVDNWPTYNSTLAPTATRKGFAVAQGADGLAVFSGGNAKDPLAMFDANNNHWLNATELFLGPKMKVAFEKIIPPSSSSSTTSPPTTSATITPEPAITSPTSSPHPTDLSVPPMQTSDSDDSGITVNDILGITLGTISGFLALLGLIAFIMSIRRRRRLRKGRLGNRRIGSPIPIEKDPDFASDPAQSPPPDYYPRHRNQPSEDSASSVAILLGRGGQQKPPAKAGAGQPRAASPSVTKPHNVAISKPIPQANSNPLLQVEDDKGLISRPVVLGSQSSPATLAPPNVQAPSGNRGAPPAQAAPGISVVPENGESDDETRRSSGWNGYWSSGSALSILGFGASKRNTLTSEDPSSRYSQATGDQRELHNSAKVPPLTVQARRVTSKSPVVSTPTGSAVWKEGLSVSIENRPFSGASSMYSSGVPESVHEAWDPSLAKKAWGTDRAPSIAYALRSNTSLTPHASGMSRQPQLAMATTSTDMSWLNLGEEGRR</sequence>
<feature type="region of interest" description="Disordered" evidence="1">
    <location>
        <begin position="544"/>
        <end position="594"/>
    </location>
</feature>
<accession>A0A0M8MYE2</accession>
<keyword evidence="2" id="KW-0472">Membrane</keyword>
<feature type="compositionally biased region" description="Low complexity" evidence="1">
    <location>
        <begin position="343"/>
        <end position="367"/>
    </location>
</feature>
<feature type="transmembrane region" description="Helical" evidence="2">
    <location>
        <begin position="398"/>
        <end position="422"/>
    </location>
</feature>
<keyword evidence="4" id="KW-1185">Reference proteome</keyword>
<dbReference type="EMBL" id="LGSR01000029">
    <property type="protein sequence ID" value="KOS16874.1"/>
    <property type="molecule type" value="Genomic_DNA"/>
</dbReference>
<keyword evidence="2" id="KW-0812">Transmembrane</keyword>
<dbReference type="AlphaFoldDB" id="A0A0M8MYE2"/>
<reference evidence="3 4" key="1">
    <citation type="submission" date="2015-07" db="EMBL/GenBank/DDBJ databases">
        <title>The genome of the fungus Escovopsis weberi, a specialized disease agent of ant agriculture.</title>
        <authorList>
            <person name="de Man T.J."/>
            <person name="Stajich J.E."/>
            <person name="Kubicek C.P."/>
            <person name="Chenthamara K."/>
            <person name="Atanasova L."/>
            <person name="Druzhinina I.S."/>
            <person name="Birnbaum S."/>
            <person name="Barribeau S.M."/>
            <person name="Teiling C."/>
            <person name="Suen G."/>
            <person name="Currie C."/>
            <person name="Gerardo N.M."/>
        </authorList>
    </citation>
    <scope>NUCLEOTIDE SEQUENCE [LARGE SCALE GENOMIC DNA]</scope>
</reference>
<dbReference type="InterPro" id="IPR011043">
    <property type="entry name" value="Gal_Oxase/kelch_b-propeller"/>
</dbReference>
<dbReference type="STRING" id="150374.A0A0M8MYE2"/>
<gene>
    <name evidence="3" type="ORF">ESCO_004873</name>
</gene>
<proteinExistence type="predicted"/>
<feature type="compositionally biased region" description="Polar residues" evidence="1">
    <location>
        <begin position="614"/>
        <end position="630"/>
    </location>
</feature>
<feature type="compositionally biased region" description="Polar residues" evidence="1">
    <location>
        <begin position="726"/>
        <end position="749"/>
    </location>
</feature>
<evidence type="ECO:0008006" key="5">
    <source>
        <dbReference type="Google" id="ProtNLM"/>
    </source>
</evidence>
<comment type="caution">
    <text evidence="3">The sequence shown here is derived from an EMBL/GenBank/DDBJ whole genome shotgun (WGS) entry which is preliminary data.</text>
</comment>
<feature type="region of interest" description="Disordered" evidence="1">
    <location>
        <begin position="343"/>
        <end position="389"/>
    </location>
</feature>
<evidence type="ECO:0000313" key="3">
    <source>
        <dbReference type="EMBL" id="KOS16874.1"/>
    </source>
</evidence>
<dbReference type="Proteomes" id="UP000053831">
    <property type="component" value="Unassembled WGS sequence"/>
</dbReference>
<dbReference type="SUPFAM" id="SSF50965">
    <property type="entry name" value="Galactose oxidase, central domain"/>
    <property type="match status" value="1"/>
</dbReference>